<dbReference type="InterPro" id="IPR047187">
    <property type="entry name" value="SF1_C_Upf1"/>
</dbReference>
<comment type="caution">
    <text evidence="10">The sequence shown here is derived from an EMBL/GenBank/DDBJ whole genome shotgun (WGS) entry which is preliminary data.</text>
</comment>
<dbReference type="Pfam" id="PF10881">
    <property type="entry name" value="DUF2726"/>
    <property type="match status" value="1"/>
</dbReference>
<evidence type="ECO:0000256" key="3">
    <source>
        <dbReference type="ARBA" id="ARBA00022801"/>
    </source>
</evidence>
<dbReference type="GO" id="GO:0043139">
    <property type="term" value="F:5'-3' DNA helicase activity"/>
    <property type="evidence" value="ECO:0007669"/>
    <property type="project" value="TreeGrafter"/>
</dbReference>
<keyword evidence="2" id="KW-0547">Nucleotide-binding</keyword>
<dbReference type="Proteomes" id="UP000285258">
    <property type="component" value="Unassembled WGS sequence"/>
</dbReference>
<keyword evidence="4" id="KW-0347">Helicase</keyword>
<reference evidence="11" key="1">
    <citation type="submission" date="2018-05" db="EMBL/GenBank/DDBJ databases">
        <title>Genome Sequencing of selected type strains of the family Eggerthellaceae.</title>
        <authorList>
            <person name="Danylec N."/>
            <person name="Stoll D.A."/>
            <person name="Doetsch A."/>
            <person name="Huch M."/>
        </authorList>
    </citation>
    <scope>NUCLEOTIDE SEQUENCE [LARGE SCALE GENOMIC DNA]</scope>
    <source>
        <strain evidence="11">DSM 27213</strain>
    </source>
</reference>
<dbReference type="GO" id="GO:0016787">
    <property type="term" value="F:hydrolase activity"/>
    <property type="evidence" value="ECO:0007669"/>
    <property type="project" value="UniProtKB-KW"/>
</dbReference>
<feature type="domain" description="DUF2726" evidence="7">
    <location>
        <begin position="849"/>
        <end position="909"/>
    </location>
</feature>
<dbReference type="InterPro" id="IPR024402">
    <property type="entry name" value="DUF2726"/>
</dbReference>
<dbReference type="Gene3D" id="3.40.50.300">
    <property type="entry name" value="P-loop containing nucleotide triphosphate hydrolases"/>
    <property type="match status" value="3"/>
</dbReference>
<organism evidence="10 11">
    <name type="scientific">Gordonibacter urolithinfaciens</name>
    <dbReference type="NCBI Taxonomy" id="1335613"/>
    <lineage>
        <taxon>Bacteria</taxon>
        <taxon>Bacillati</taxon>
        <taxon>Actinomycetota</taxon>
        <taxon>Coriobacteriia</taxon>
        <taxon>Eggerthellales</taxon>
        <taxon>Eggerthellaceae</taxon>
        <taxon>Gordonibacter</taxon>
    </lineage>
</organism>
<dbReference type="InterPro" id="IPR027417">
    <property type="entry name" value="P-loop_NTPase"/>
</dbReference>
<dbReference type="EMBL" id="QIBW01000003">
    <property type="protein sequence ID" value="ROT91118.1"/>
    <property type="molecule type" value="Genomic_DNA"/>
</dbReference>
<dbReference type="GO" id="GO:0005524">
    <property type="term" value="F:ATP binding"/>
    <property type="evidence" value="ECO:0007669"/>
    <property type="project" value="UniProtKB-KW"/>
</dbReference>
<keyword evidence="6" id="KW-0175">Coiled coil</keyword>
<evidence type="ECO:0000313" key="11">
    <source>
        <dbReference type="Proteomes" id="UP000285258"/>
    </source>
</evidence>
<dbReference type="InterPro" id="IPR041679">
    <property type="entry name" value="DNA2/NAM7-like_C"/>
</dbReference>
<accession>A0A423UM92</accession>
<dbReference type="AlphaFoldDB" id="A0A423UM92"/>
<dbReference type="InterPro" id="IPR041677">
    <property type="entry name" value="DNA2/NAM7_AAA_11"/>
</dbReference>
<feature type="coiled-coil region" evidence="6">
    <location>
        <begin position="317"/>
        <end position="344"/>
    </location>
</feature>
<evidence type="ECO:0000313" key="10">
    <source>
        <dbReference type="EMBL" id="ROT91118.1"/>
    </source>
</evidence>
<proteinExistence type="inferred from homology"/>
<evidence type="ECO:0000259" key="7">
    <source>
        <dbReference type="Pfam" id="PF10881"/>
    </source>
</evidence>
<feature type="domain" description="DNA2/NAM7 helicase helicase" evidence="8">
    <location>
        <begin position="188"/>
        <end position="538"/>
    </location>
</feature>
<keyword evidence="3" id="KW-0378">Hydrolase</keyword>
<evidence type="ECO:0000259" key="9">
    <source>
        <dbReference type="Pfam" id="PF13087"/>
    </source>
</evidence>
<name>A0A423UM92_9ACTN</name>
<dbReference type="InterPro" id="IPR050534">
    <property type="entry name" value="Coronavir_polyprotein_1ab"/>
</dbReference>
<dbReference type="Pfam" id="PF13086">
    <property type="entry name" value="AAA_11"/>
    <property type="match status" value="1"/>
</dbReference>
<feature type="domain" description="DNA2/NAM7 helicase-like C-terminal" evidence="9">
    <location>
        <begin position="580"/>
        <end position="739"/>
    </location>
</feature>
<evidence type="ECO:0000256" key="1">
    <source>
        <dbReference type="ARBA" id="ARBA00007913"/>
    </source>
</evidence>
<evidence type="ECO:0000259" key="8">
    <source>
        <dbReference type="Pfam" id="PF13086"/>
    </source>
</evidence>
<feature type="coiled-coil region" evidence="6">
    <location>
        <begin position="901"/>
        <end position="928"/>
    </location>
</feature>
<dbReference type="SUPFAM" id="SSF52540">
    <property type="entry name" value="P-loop containing nucleoside triphosphate hydrolases"/>
    <property type="match status" value="1"/>
</dbReference>
<dbReference type="PANTHER" id="PTHR43788:SF8">
    <property type="entry name" value="DNA-BINDING PROTEIN SMUBP-2"/>
    <property type="match status" value="1"/>
</dbReference>
<dbReference type="PANTHER" id="PTHR43788">
    <property type="entry name" value="DNA2/NAM7 HELICASE FAMILY MEMBER"/>
    <property type="match status" value="1"/>
</dbReference>
<evidence type="ECO:0000256" key="2">
    <source>
        <dbReference type="ARBA" id="ARBA00022741"/>
    </source>
</evidence>
<protein>
    <submittedName>
        <fullName evidence="10">DUF2726 domain-containing protein</fullName>
    </submittedName>
</protein>
<evidence type="ECO:0000256" key="6">
    <source>
        <dbReference type="SAM" id="Coils"/>
    </source>
</evidence>
<dbReference type="Pfam" id="PF13087">
    <property type="entry name" value="AAA_12"/>
    <property type="match status" value="1"/>
</dbReference>
<keyword evidence="5" id="KW-0067">ATP-binding</keyword>
<gene>
    <name evidence="10" type="ORF">DMP12_03705</name>
</gene>
<evidence type="ECO:0000256" key="5">
    <source>
        <dbReference type="ARBA" id="ARBA00022840"/>
    </source>
</evidence>
<dbReference type="RefSeq" id="WP_096227615.1">
    <property type="nucleotide sequence ID" value="NZ_CP168029.1"/>
</dbReference>
<comment type="similarity">
    <text evidence="1">Belongs to the DNA2/NAM7 helicase family.</text>
</comment>
<evidence type="ECO:0000256" key="4">
    <source>
        <dbReference type="ARBA" id="ARBA00022806"/>
    </source>
</evidence>
<dbReference type="CDD" id="cd18808">
    <property type="entry name" value="SF1_C_Upf1"/>
    <property type="match status" value="1"/>
</dbReference>
<sequence>MADRLFIRNKGKDFRDRTNDAHIGGCDHRGKYIISFGPYSEPLYYNPENVAIVSSENVPFEGTALFAKGVRQYYAIKLNRLSSQNPAFGTRFEIISKASSGRIYAKLYCPSEIEQKELASSSSLFRYLQSVAEAIKPDVEDVDKREYLPRQFKRLQILEGTPADRMAHPEKAAPLRVPPETIIYPFGSNLSQMEAVENALSNQLSLIEGPPGTGKTQTILNIIANLLMQDKTVLVTSPNNEATKNVVDKLDEEGFGFIAAFLGRRDNVTAFVDNQKSAYPPALETWSLSKKKQEALSGSIRKNIVIARDIYLRKQDMAKQEARLQDLELEYERFREGNATEELKVRRRPNSARLRAVRDLVGYLSSKEGKMTFAQRARIVWMWGIGSWHDFDHITVDREISLNRMVFEAQIQECKNAIKSHEVYLKMHRGEGCLEDIEKKSRRLLEAKLHEHYADKLRKGRRLFDDPWSEPSGFRAEYPVITSTTNAARNQRGKQGKLFDYIIIDESSQASLVTGFLALATAENAVVVGDTKQLPCVLDTADKRKARPLFAPTGLPQRYNFVDNNLLDCLNACIDQAELHAPRTLLREHYRCHPDIIGFCNQQFYNGELIIMSDSRGRGVASALSCNISKDLNYDRRADFNRVQAGAFEQEVLPVLKKQFETHEIGVVSPYRNQVEGMKQGQKERPDGVTVATAHKFQGREKPAIVFVTRSNAPNRFMDNPNLVNVAVSRAKDFFCLIAAPKVVEAVGNIADLKRYIEYRGGEIRQSAICSAFDLVYPCMEEERRAYLLEHGSDEHDEYSEVRTSEFIDDALESMDATSQIGYLRNYPLKQIFTNLEPFNVEELRFMSTVAHADFIFYRTIDKSFVLEIEVNGSHHDREEQIRRDKTKSRILQKASIPQVVIRTNEELERAKSMIREALENALKADQDSKRCLADREALSVAIKTREEPWSLSPE</sequence>